<gene>
    <name evidence="1" type="ORF">CINC_LOCUS8666</name>
</gene>
<name>A0A9N8L0N8_CHRIL</name>
<dbReference type="AlphaFoldDB" id="A0A9N8L0N8"/>
<dbReference type="Proteomes" id="UP001154114">
    <property type="component" value="Chromosome 28"/>
</dbReference>
<accession>A0A9N8L0N8</accession>
<evidence type="ECO:0000313" key="2">
    <source>
        <dbReference type="Proteomes" id="UP001154114"/>
    </source>
</evidence>
<sequence length="130" mass="13543">MLPPPQPASPQPRLRVLAEEQSHLALMAADAAACHVATGYNVSVDVTHSDAWSGHGQGSQAVVSAHHSGVGDPDCCTGGRGFDSHSSQMFGSLSCVVTACSSHPQILAMLPPGLQCHTPGTSRRQLRTQH</sequence>
<evidence type="ECO:0000313" key="1">
    <source>
        <dbReference type="EMBL" id="CAD0206372.1"/>
    </source>
</evidence>
<protein>
    <submittedName>
        <fullName evidence="1">Uncharacterized protein</fullName>
    </submittedName>
</protein>
<proteinExistence type="predicted"/>
<keyword evidence="2" id="KW-1185">Reference proteome</keyword>
<dbReference type="EMBL" id="LR824031">
    <property type="protein sequence ID" value="CAD0206372.1"/>
    <property type="molecule type" value="Genomic_DNA"/>
</dbReference>
<reference evidence="1" key="1">
    <citation type="submission" date="2021-12" db="EMBL/GenBank/DDBJ databases">
        <authorList>
            <person name="King R."/>
        </authorList>
    </citation>
    <scope>NUCLEOTIDE SEQUENCE</scope>
</reference>
<organism evidence="1 2">
    <name type="scientific">Chrysodeixis includens</name>
    <name type="common">Soybean looper</name>
    <name type="synonym">Pseudoplusia includens</name>
    <dbReference type="NCBI Taxonomy" id="689277"/>
    <lineage>
        <taxon>Eukaryota</taxon>
        <taxon>Metazoa</taxon>
        <taxon>Ecdysozoa</taxon>
        <taxon>Arthropoda</taxon>
        <taxon>Hexapoda</taxon>
        <taxon>Insecta</taxon>
        <taxon>Pterygota</taxon>
        <taxon>Neoptera</taxon>
        <taxon>Endopterygota</taxon>
        <taxon>Lepidoptera</taxon>
        <taxon>Glossata</taxon>
        <taxon>Ditrysia</taxon>
        <taxon>Noctuoidea</taxon>
        <taxon>Noctuidae</taxon>
        <taxon>Plusiinae</taxon>
        <taxon>Chrysodeixis</taxon>
    </lineage>
</organism>